<dbReference type="PANTHER" id="PTHR30337">
    <property type="entry name" value="COMPONENT OF ATP-DEPENDENT DSDNA EXONUCLEASE"/>
    <property type="match status" value="1"/>
</dbReference>
<dbReference type="GO" id="GO:0004527">
    <property type="term" value="F:exonuclease activity"/>
    <property type="evidence" value="ECO:0007669"/>
    <property type="project" value="UniProtKB-KW"/>
</dbReference>
<evidence type="ECO:0000256" key="5">
    <source>
        <dbReference type="ARBA" id="ARBA00022839"/>
    </source>
</evidence>
<dbReference type="InterPro" id="IPR041796">
    <property type="entry name" value="Mre11_N"/>
</dbReference>
<protein>
    <recommendedName>
        <fullName evidence="2 6">Nuclease SbcCD subunit D</fullName>
    </recommendedName>
</protein>
<keyword evidence="6" id="KW-0233">DNA recombination</keyword>
<dbReference type="SUPFAM" id="SSF56300">
    <property type="entry name" value="Metallo-dependent phosphatases"/>
    <property type="match status" value="1"/>
</dbReference>
<dbReference type="InterPro" id="IPR004843">
    <property type="entry name" value="Calcineurin-like_PHP"/>
</dbReference>
<dbReference type="Pfam" id="PF00149">
    <property type="entry name" value="Metallophos"/>
    <property type="match status" value="1"/>
</dbReference>
<dbReference type="RefSeq" id="WP_323323395.1">
    <property type="nucleotide sequence ID" value="NZ_JAYFSI010000001.1"/>
</dbReference>
<organism evidence="8 9">
    <name type="scientific">Amycolatopsis heterodermiae</name>
    <dbReference type="NCBI Taxonomy" id="3110235"/>
    <lineage>
        <taxon>Bacteria</taxon>
        <taxon>Bacillati</taxon>
        <taxon>Actinomycetota</taxon>
        <taxon>Actinomycetes</taxon>
        <taxon>Pseudonocardiales</taxon>
        <taxon>Pseudonocardiaceae</taxon>
        <taxon>Amycolatopsis</taxon>
    </lineage>
</organism>
<proteinExistence type="inferred from homology"/>
<dbReference type="NCBIfam" id="TIGR00619">
    <property type="entry name" value="sbcd"/>
    <property type="match status" value="1"/>
</dbReference>
<accession>A0ABU5QX62</accession>
<evidence type="ECO:0000256" key="4">
    <source>
        <dbReference type="ARBA" id="ARBA00022801"/>
    </source>
</evidence>
<keyword evidence="6" id="KW-0235">DNA replication</keyword>
<reference evidence="8 9" key="1">
    <citation type="submission" date="2023-12" db="EMBL/GenBank/DDBJ databases">
        <title>Amycolatopsis sp. V23-08.</title>
        <authorList>
            <person name="Somphong A."/>
        </authorList>
    </citation>
    <scope>NUCLEOTIDE SEQUENCE [LARGE SCALE GENOMIC DNA]</scope>
    <source>
        <strain evidence="8 9">V23-08</strain>
    </source>
</reference>
<evidence type="ECO:0000313" key="9">
    <source>
        <dbReference type="Proteomes" id="UP001304298"/>
    </source>
</evidence>
<dbReference type="CDD" id="cd00840">
    <property type="entry name" value="MPP_Mre11_N"/>
    <property type="match status" value="1"/>
</dbReference>
<evidence type="ECO:0000256" key="2">
    <source>
        <dbReference type="ARBA" id="ARBA00013365"/>
    </source>
</evidence>
<keyword evidence="9" id="KW-1185">Reference proteome</keyword>
<dbReference type="PANTHER" id="PTHR30337:SF0">
    <property type="entry name" value="NUCLEASE SBCCD SUBUNIT D"/>
    <property type="match status" value="1"/>
</dbReference>
<dbReference type="InterPro" id="IPR004593">
    <property type="entry name" value="SbcD"/>
</dbReference>
<keyword evidence="5 6" id="KW-0269">Exonuclease</keyword>
<dbReference type="Gene3D" id="3.60.21.10">
    <property type="match status" value="1"/>
</dbReference>
<evidence type="ECO:0000256" key="3">
    <source>
        <dbReference type="ARBA" id="ARBA00022722"/>
    </source>
</evidence>
<dbReference type="InterPro" id="IPR029052">
    <property type="entry name" value="Metallo-depent_PP-like"/>
</dbReference>
<comment type="caution">
    <text evidence="8">The sequence shown here is derived from an EMBL/GenBank/DDBJ whole genome shotgun (WGS) entry which is preliminary data.</text>
</comment>
<comment type="similarity">
    <text evidence="1 6">Belongs to the SbcD family.</text>
</comment>
<keyword evidence="4 6" id="KW-0378">Hydrolase</keyword>
<dbReference type="Proteomes" id="UP001304298">
    <property type="component" value="Unassembled WGS sequence"/>
</dbReference>
<sequence>MRFLHTSDWHVGRTFHGADLLAEQEAVLGHLADLVAGEAIDAVLVAGDIYDRAVPSAEAVRVATAAVARIRAAGAQLIVTPGNHDSAPRLGAFAEFAAAGGLHLRTTVAGLAEPVLLADEHGPVAVYGIPYLEPEPSRHALGVPDARGHTGVLTEAMRRIRADLATRPGVRSVVLAHAFVTGGEPTESERTIAVGGVEQVPGSVFDDVDYVALGHLHGPQTLAEHLRYSGSPLAYSFSEARQRKSVWLVDVDAGGLADVRRHELPVPRALAALRGEIEDLLVAPEHDAVLEHFLSVTVTDRVRPVDAMRRLRVRFPYAVHLEWEPEGGYAGAPLRYSDAVRGRSDIEISRSFLDDCRGAPPSEREEKLLFHALEAANRGALAK</sequence>
<evidence type="ECO:0000256" key="6">
    <source>
        <dbReference type="RuleBase" id="RU363069"/>
    </source>
</evidence>
<comment type="function">
    <text evidence="6">SbcCD cleaves DNA hairpin structures. These structures can inhibit DNA replication and are intermediates in certain DNA recombination reactions. The complex acts as a 3'-&gt;5' double strand exonuclease that can open hairpins. It also has a 5' single-strand endonuclease activity.</text>
</comment>
<dbReference type="EMBL" id="JAYFSI010000001">
    <property type="protein sequence ID" value="MEA5358523.1"/>
    <property type="molecule type" value="Genomic_DNA"/>
</dbReference>
<evidence type="ECO:0000313" key="8">
    <source>
        <dbReference type="EMBL" id="MEA5358523.1"/>
    </source>
</evidence>
<dbReference type="InterPro" id="IPR050535">
    <property type="entry name" value="DNA_Repair-Maintenance_Comp"/>
</dbReference>
<evidence type="ECO:0000256" key="1">
    <source>
        <dbReference type="ARBA" id="ARBA00010555"/>
    </source>
</evidence>
<feature type="domain" description="Calcineurin-like phosphoesterase" evidence="7">
    <location>
        <begin position="1"/>
        <end position="218"/>
    </location>
</feature>
<keyword evidence="6" id="KW-0255">Endonuclease</keyword>
<name>A0ABU5QX62_9PSEU</name>
<keyword evidence="3 6" id="KW-0540">Nuclease</keyword>
<comment type="subunit">
    <text evidence="6">Heterodimer of SbcC and SbcD.</text>
</comment>
<gene>
    <name evidence="6" type="primary">sbcD</name>
    <name evidence="8" type="ORF">VA596_03165</name>
</gene>
<evidence type="ECO:0000259" key="7">
    <source>
        <dbReference type="Pfam" id="PF00149"/>
    </source>
</evidence>